<dbReference type="EMBL" id="ML995499">
    <property type="protein sequence ID" value="KAF2137880.1"/>
    <property type="molecule type" value="Genomic_DNA"/>
</dbReference>
<feature type="compositionally biased region" description="Polar residues" evidence="1">
    <location>
        <begin position="1"/>
        <end position="10"/>
    </location>
</feature>
<gene>
    <name evidence="2" type="ORF">K452DRAFT_301605</name>
</gene>
<accession>A0A6A6B1G3</accession>
<keyword evidence="3" id="KW-1185">Reference proteome</keyword>
<evidence type="ECO:0000256" key="1">
    <source>
        <dbReference type="SAM" id="MobiDB-lite"/>
    </source>
</evidence>
<dbReference type="Proteomes" id="UP000799438">
    <property type="component" value="Unassembled WGS sequence"/>
</dbReference>
<proteinExistence type="predicted"/>
<evidence type="ECO:0000313" key="2">
    <source>
        <dbReference type="EMBL" id="KAF2137880.1"/>
    </source>
</evidence>
<feature type="compositionally biased region" description="Basic residues" evidence="1">
    <location>
        <begin position="148"/>
        <end position="163"/>
    </location>
</feature>
<evidence type="ECO:0000313" key="3">
    <source>
        <dbReference type="Proteomes" id="UP000799438"/>
    </source>
</evidence>
<reference evidence="2" key="1">
    <citation type="journal article" date="2020" name="Stud. Mycol.">
        <title>101 Dothideomycetes genomes: a test case for predicting lifestyles and emergence of pathogens.</title>
        <authorList>
            <person name="Haridas S."/>
            <person name="Albert R."/>
            <person name="Binder M."/>
            <person name="Bloem J."/>
            <person name="Labutti K."/>
            <person name="Salamov A."/>
            <person name="Andreopoulos B."/>
            <person name="Baker S."/>
            <person name="Barry K."/>
            <person name="Bills G."/>
            <person name="Bluhm B."/>
            <person name="Cannon C."/>
            <person name="Castanera R."/>
            <person name="Culley D."/>
            <person name="Daum C."/>
            <person name="Ezra D."/>
            <person name="Gonzalez J."/>
            <person name="Henrissat B."/>
            <person name="Kuo A."/>
            <person name="Liang C."/>
            <person name="Lipzen A."/>
            <person name="Lutzoni F."/>
            <person name="Magnuson J."/>
            <person name="Mondo S."/>
            <person name="Nolan M."/>
            <person name="Ohm R."/>
            <person name="Pangilinan J."/>
            <person name="Park H.-J."/>
            <person name="Ramirez L."/>
            <person name="Alfaro M."/>
            <person name="Sun H."/>
            <person name="Tritt A."/>
            <person name="Yoshinaga Y."/>
            <person name="Zwiers L.-H."/>
            <person name="Turgeon B."/>
            <person name="Goodwin S."/>
            <person name="Spatafora J."/>
            <person name="Crous P."/>
            <person name="Grigoriev I."/>
        </authorList>
    </citation>
    <scope>NUCLEOTIDE SEQUENCE</scope>
    <source>
        <strain evidence="2">CBS 121167</strain>
    </source>
</reference>
<dbReference type="GeneID" id="54299969"/>
<protein>
    <submittedName>
        <fullName evidence="2">Uncharacterized protein</fullName>
    </submittedName>
</protein>
<name>A0A6A6B1G3_9PEZI</name>
<feature type="compositionally biased region" description="Polar residues" evidence="1">
    <location>
        <begin position="130"/>
        <end position="145"/>
    </location>
</feature>
<organism evidence="2 3">
    <name type="scientific">Aplosporella prunicola CBS 121167</name>
    <dbReference type="NCBI Taxonomy" id="1176127"/>
    <lineage>
        <taxon>Eukaryota</taxon>
        <taxon>Fungi</taxon>
        <taxon>Dikarya</taxon>
        <taxon>Ascomycota</taxon>
        <taxon>Pezizomycotina</taxon>
        <taxon>Dothideomycetes</taxon>
        <taxon>Dothideomycetes incertae sedis</taxon>
        <taxon>Botryosphaeriales</taxon>
        <taxon>Aplosporellaceae</taxon>
        <taxon>Aplosporella</taxon>
    </lineage>
</organism>
<feature type="region of interest" description="Disordered" evidence="1">
    <location>
        <begin position="77"/>
        <end position="163"/>
    </location>
</feature>
<feature type="region of interest" description="Disordered" evidence="1">
    <location>
        <begin position="210"/>
        <end position="245"/>
    </location>
</feature>
<feature type="compositionally biased region" description="Basic and acidic residues" evidence="1">
    <location>
        <begin position="215"/>
        <end position="237"/>
    </location>
</feature>
<dbReference type="RefSeq" id="XP_033393595.1">
    <property type="nucleotide sequence ID" value="XM_033542472.1"/>
</dbReference>
<sequence length="245" mass="26719">MPPKQIDNNSPGAAPGDNPPTTPTNGEQRRGYGYGQRLSFSLPDRTASSEEIEFAFSMFGGTPRPSFMTDLENPFAGLRMNSPPADDTTTRDTTMGDTDMGQGDTGTARIPTGPRVPTTPGRARHERRTSSGNTFSSPGSYNTPSGVRKSRHHRRSSGYQRRSIHRPVRARCCGCKLIVGFLHENAMMCPTDHCGHFLCVACTKEGGLGSGLNYDDPKGRDDKDKRRGGNGDRRTEQGDGMMLNY</sequence>
<feature type="compositionally biased region" description="Low complexity" evidence="1">
    <location>
        <begin position="91"/>
        <end position="121"/>
    </location>
</feature>
<feature type="region of interest" description="Disordered" evidence="1">
    <location>
        <begin position="1"/>
        <end position="46"/>
    </location>
</feature>
<dbReference type="AlphaFoldDB" id="A0A6A6B1G3"/>